<reference evidence="1" key="1">
    <citation type="submission" date="2018-04" db="EMBL/GenBank/DDBJ databases">
        <title>Whole genome sequencing of Hypsizygus marmoreus.</title>
        <authorList>
            <person name="Choi I.-G."/>
            <person name="Min B."/>
            <person name="Kim J.-G."/>
            <person name="Kim S."/>
            <person name="Oh Y.-L."/>
            <person name="Kong W.-S."/>
            <person name="Park H."/>
            <person name="Jeong J."/>
            <person name="Song E.-S."/>
        </authorList>
    </citation>
    <scope>NUCLEOTIDE SEQUENCE [LARGE SCALE GENOMIC DNA]</scope>
    <source>
        <strain evidence="1">51987-8</strain>
    </source>
</reference>
<dbReference type="AlphaFoldDB" id="A0A369JUB1"/>
<comment type="caution">
    <text evidence="1">The sequence shown here is derived from an EMBL/GenBank/DDBJ whole genome shotgun (WGS) entry which is preliminary data.</text>
</comment>
<name>A0A369JUB1_HYPMA</name>
<proteinExistence type="predicted"/>
<gene>
    <name evidence="1" type="ORF">Hypma_006363</name>
</gene>
<accession>A0A369JUB1</accession>
<organism evidence="1 2">
    <name type="scientific">Hypsizygus marmoreus</name>
    <name type="common">White beech mushroom</name>
    <name type="synonym">Agaricus marmoreus</name>
    <dbReference type="NCBI Taxonomy" id="39966"/>
    <lineage>
        <taxon>Eukaryota</taxon>
        <taxon>Fungi</taxon>
        <taxon>Dikarya</taxon>
        <taxon>Basidiomycota</taxon>
        <taxon>Agaricomycotina</taxon>
        <taxon>Agaricomycetes</taxon>
        <taxon>Agaricomycetidae</taxon>
        <taxon>Agaricales</taxon>
        <taxon>Tricholomatineae</taxon>
        <taxon>Lyophyllaceae</taxon>
        <taxon>Hypsizygus</taxon>
    </lineage>
</organism>
<dbReference type="InParanoid" id="A0A369JUB1"/>
<keyword evidence="2" id="KW-1185">Reference proteome</keyword>
<sequence>MSPPASAFEREISDPIGGVDLLREAQHPTGTIVSSPDHSPTTPVRGAQAIQDRLARLQATQPLSAPATPVFRSQNHGPRALRRENAIIFSDVPSRPAVRLEHPRSDEEMPACLYVERAISPLALSGGPTFHEVNTELGTKLNNGSDVWVPTFDPQAHWTYNVLWSQVHSFRSYGGLTDKQFSIFCVQCIRCGRFMSYKSKDSHKCADLAESEDADLKMDDSEVLFWRFDDIGGHGLTMREFQYLFVRCSTCGKIMTRSSASGHDDNDDDNNDDVFR</sequence>
<evidence type="ECO:0000313" key="2">
    <source>
        <dbReference type="Proteomes" id="UP000076154"/>
    </source>
</evidence>
<dbReference type="Proteomes" id="UP000076154">
    <property type="component" value="Unassembled WGS sequence"/>
</dbReference>
<protein>
    <submittedName>
        <fullName evidence="1">Uncharacterized protein</fullName>
    </submittedName>
</protein>
<dbReference type="EMBL" id="LUEZ02000040">
    <property type="protein sequence ID" value="RDB25921.1"/>
    <property type="molecule type" value="Genomic_DNA"/>
</dbReference>
<evidence type="ECO:0000313" key="1">
    <source>
        <dbReference type="EMBL" id="RDB25921.1"/>
    </source>
</evidence>